<feature type="chain" id="PRO_5033248496" description="Nitrogen permease regulator 3" evidence="4">
    <location>
        <begin position="18"/>
        <end position="613"/>
    </location>
</feature>
<feature type="domain" description="GATOR1 complex protein NPRL3 C-terminal HTH" evidence="5">
    <location>
        <begin position="547"/>
        <end position="605"/>
    </location>
</feature>
<sequence>MVNSLLAILLVINSSRGSHFVFHYPKVPQRRDEIEQIRRESDLDEEFGDDLLENDVITWPYGPTDDFDNRSFRSRFEEDNEEYDFNSKKQANNNTGNDEVERNEMNQLFGFETRILADIFCPKHKGLTKFQLSIDDLTFVGQPVFLKTKVDTKKRGGDRDLRKRIDDNDNNIDLDNNEELQGQLSDAQNEEMSAQMSPNTASDITSSTHSMQQHLHVTFFHLVFVLEPPELELCRQVDDIYENIITKLTAALRYEQLRCDYVGKEAELILSLRENSGASSLDELMEITLEKSSLARTIRKVYDAISNECAAHILINDYIDLSLQIPPLVPTINTHGNDIIGHEYAHYPVIAPYHTLLLLEDPEEILKNMPLDANPTLVQLVQILTPTQRLADLCTLLDCSLAQIFRLAAHLIYWRKAKIIDVIGVRNLYVVSPTAEMNSLPTYIEYFKQHFPALDLVKILDSFSVPKPQVNAIKEHRTMYLEAITYLLRNDLVVQLHAYILVMVPRYIKMGINRTEYEDKLRNSGDSEFNSSLMDDNAIISPIEKASEAERDWLNNFVANHPKETVSLFERLIKYFNGKHHVDEILFRESLKPRDLSKIITLFSKDQYIIVLC</sequence>
<dbReference type="GO" id="GO:1990130">
    <property type="term" value="C:GATOR1 complex"/>
    <property type="evidence" value="ECO:0007669"/>
    <property type="project" value="TreeGrafter"/>
</dbReference>
<proteinExistence type="inferred from homology"/>
<dbReference type="Pfam" id="PF24064">
    <property type="entry name" value="HTH_NPRL3"/>
    <property type="match status" value="1"/>
</dbReference>
<dbReference type="Proteomes" id="UP000247702">
    <property type="component" value="Unassembled WGS sequence"/>
</dbReference>
<dbReference type="GO" id="GO:0010508">
    <property type="term" value="P:positive regulation of autophagy"/>
    <property type="evidence" value="ECO:0007669"/>
    <property type="project" value="TreeGrafter"/>
</dbReference>
<comment type="function">
    <text evidence="2">Mediates inactivation of the TORC1 complex in response to amino acid starvation. Required for meiotic nuclear division.</text>
</comment>
<reference evidence="6" key="1">
    <citation type="journal article" date="2016" name="BMC Genomics">
        <title>The effector candidate repertoire of the arbuscular mycorrhizal fungus Rhizophagus clarus.</title>
        <authorList>
            <person name="Sedzielewska Toro K."/>
            <person name="Brachmann A."/>
        </authorList>
    </citation>
    <scope>NUCLEOTIDE SEQUENCE</scope>
    <source>
        <strain evidence="6">MUCL46238</strain>
    </source>
</reference>
<keyword evidence="2 4" id="KW-0732">Signal</keyword>
<evidence type="ECO:0000256" key="1">
    <source>
        <dbReference type="ARBA" id="ARBA00010546"/>
    </source>
</evidence>
<evidence type="ECO:0000256" key="2">
    <source>
        <dbReference type="RuleBase" id="RU368069"/>
    </source>
</evidence>
<dbReference type="STRING" id="94130.A0A140D070"/>
<feature type="compositionally biased region" description="Acidic residues" evidence="3">
    <location>
        <begin position="168"/>
        <end position="177"/>
    </location>
</feature>
<protein>
    <recommendedName>
        <fullName evidence="2">Nitrogen permease regulator 3</fullName>
    </recommendedName>
    <alternativeName>
        <fullName evidence="2">Required for meiotic nuclear division protein 11</fullName>
    </alternativeName>
</protein>
<dbReference type="GO" id="GO:1904262">
    <property type="term" value="P:negative regulation of TORC1 signaling"/>
    <property type="evidence" value="ECO:0007669"/>
    <property type="project" value="TreeGrafter"/>
</dbReference>
<dbReference type="PANTHER" id="PTHR13153">
    <property type="entry name" value="CGTHBA PROTEIN -14 GENE PROTEIN"/>
    <property type="match status" value="1"/>
</dbReference>
<feature type="compositionally biased region" description="Basic and acidic residues" evidence="3">
    <location>
        <begin position="156"/>
        <end position="167"/>
    </location>
</feature>
<dbReference type="GO" id="GO:0038202">
    <property type="term" value="P:TORC1 signaling"/>
    <property type="evidence" value="ECO:0007669"/>
    <property type="project" value="TreeGrafter"/>
</dbReference>
<dbReference type="GO" id="GO:0005774">
    <property type="term" value="C:vacuolar membrane"/>
    <property type="evidence" value="ECO:0007669"/>
    <property type="project" value="UniProtKB-SubCell"/>
</dbReference>
<keyword evidence="2" id="KW-0469">Meiosis</keyword>
<evidence type="ECO:0000256" key="3">
    <source>
        <dbReference type="SAM" id="MobiDB-lite"/>
    </source>
</evidence>
<evidence type="ECO:0000313" key="7">
    <source>
        <dbReference type="EMBL" id="GBC09858.1"/>
    </source>
</evidence>
<dbReference type="GO" id="GO:0034198">
    <property type="term" value="P:cellular response to amino acid starvation"/>
    <property type="evidence" value="ECO:0007669"/>
    <property type="project" value="TreeGrafter"/>
</dbReference>
<comment type="similarity">
    <text evidence="1 2">Belongs to the NPR3 family.</text>
</comment>
<feature type="region of interest" description="Disordered" evidence="3">
    <location>
        <begin position="156"/>
        <end position="177"/>
    </location>
</feature>
<evidence type="ECO:0000313" key="8">
    <source>
        <dbReference type="Proteomes" id="UP000247702"/>
    </source>
</evidence>
<dbReference type="PANTHER" id="PTHR13153:SF5">
    <property type="entry name" value="GATOR COMPLEX PROTEIN NPRL3"/>
    <property type="match status" value="1"/>
</dbReference>
<dbReference type="Pfam" id="PF03666">
    <property type="entry name" value="NPR3"/>
    <property type="match status" value="1"/>
</dbReference>
<comment type="subcellular location">
    <subcellularLocation>
        <location evidence="2">Vacuole membrane</location>
        <topology evidence="2">Peripheral membrane protein</topology>
    </subcellularLocation>
</comment>
<dbReference type="InterPro" id="IPR056603">
    <property type="entry name" value="HTH_NPRL3"/>
</dbReference>
<evidence type="ECO:0000256" key="4">
    <source>
        <dbReference type="SAM" id="SignalP"/>
    </source>
</evidence>
<dbReference type="InterPro" id="IPR005365">
    <property type="entry name" value="Npr3"/>
</dbReference>
<dbReference type="EMBL" id="BEXD01004334">
    <property type="protein sequence ID" value="GBC09858.1"/>
    <property type="molecule type" value="Genomic_DNA"/>
</dbReference>
<organism evidence="6">
    <name type="scientific">Rhizophagus clarus</name>
    <dbReference type="NCBI Taxonomy" id="94130"/>
    <lineage>
        <taxon>Eukaryota</taxon>
        <taxon>Fungi</taxon>
        <taxon>Fungi incertae sedis</taxon>
        <taxon>Mucoromycota</taxon>
        <taxon>Glomeromycotina</taxon>
        <taxon>Glomeromycetes</taxon>
        <taxon>Glomerales</taxon>
        <taxon>Glomeraceae</taxon>
        <taxon>Rhizophagus</taxon>
    </lineage>
</organism>
<evidence type="ECO:0000259" key="5">
    <source>
        <dbReference type="Pfam" id="PF24064"/>
    </source>
</evidence>
<feature type="signal peptide" evidence="4">
    <location>
        <begin position="1"/>
        <end position="17"/>
    </location>
</feature>
<name>A0A140D070_9GLOM</name>
<dbReference type="AlphaFoldDB" id="A0A140D070"/>
<dbReference type="GO" id="GO:0051321">
    <property type="term" value="P:meiotic cell cycle"/>
    <property type="evidence" value="ECO:0007669"/>
    <property type="project" value="UniProtKB-UniRule"/>
</dbReference>
<reference evidence="7 8" key="2">
    <citation type="submission" date="2017-11" db="EMBL/GenBank/DDBJ databases">
        <title>The genome of Rhizophagus clarus HR1 reveals common genetic basis of auxotrophy among arbuscular mycorrhizal fungi.</title>
        <authorList>
            <person name="Kobayashi Y."/>
        </authorList>
    </citation>
    <scope>NUCLEOTIDE SEQUENCE [LARGE SCALE GENOMIC DNA]</scope>
    <source>
        <strain evidence="7 8">HR1</strain>
    </source>
</reference>
<gene>
    <name evidence="7" type="ORF">RclHR1_09170006</name>
</gene>
<evidence type="ECO:0000313" key="6">
    <source>
        <dbReference type="EMBL" id="AMJ52383.1"/>
    </source>
</evidence>
<keyword evidence="8" id="KW-1185">Reference proteome</keyword>
<accession>A0A140D070</accession>
<dbReference type="EMBL" id="KU305745">
    <property type="protein sequence ID" value="AMJ52383.1"/>
    <property type="molecule type" value="Genomic_DNA"/>
</dbReference>